<dbReference type="EMBL" id="BEYU01000074">
    <property type="protein sequence ID" value="GBG30337.1"/>
    <property type="molecule type" value="Genomic_DNA"/>
</dbReference>
<evidence type="ECO:0000259" key="7">
    <source>
        <dbReference type="PROSITE" id="PS50042"/>
    </source>
</evidence>
<feature type="transmembrane region" description="Helical" evidence="6">
    <location>
        <begin position="573"/>
        <end position="593"/>
    </location>
</feature>
<dbReference type="Pfam" id="PF00916">
    <property type="entry name" value="Sulfate_transp"/>
    <property type="match status" value="1"/>
</dbReference>
<feature type="transmembrane region" description="Helical" evidence="6">
    <location>
        <begin position="307"/>
        <end position="331"/>
    </location>
</feature>
<evidence type="ECO:0000259" key="8">
    <source>
        <dbReference type="PROSITE" id="PS50801"/>
    </source>
</evidence>
<dbReference type="PANTHER" id="PTHR43310">
    <property type="entry name" value="SULFATE TRANSPORTER YBAR-RELATED"/>
    <property type="match status" value="1"/>
</dbReference>
<sequence length="1131" mass="123215">MGAESPSVATGGQRPVRNHRRERSVSGSELEVLVSRAQAAQQGLGGGDAAPSPRLNRLPESRDGEDEGGPLTAQFYTGRHAGGSGERSAFEEGRARSMSANLTSASRLARFGSSHGDMAALVMRMRGSDLQLRSPSFRAGVSSGGGASLISPASPKSPPSIPSIGGQMSTYGSTAQDDAESGTWGGSSTDMLNAQTPLLPANAADFAQKEGPTVQKVIESLIYGVVNSILTIPCMYGYAAIIFRHPAFKDDIAALSKLVLLSSMVHQCIFTGVSSLSFSIGQVQDAGLLFLSTMATAIAKSASSREAIIPTTLIALSLATTLLGVVVFALGRLKLAKLVAYLPMPVVGGYLAFIGLFCMLAGIGLSIGEDVSHVSDVTKVDNLRALKLLTPALLGGLLLAVAARKAKHWFTLPLCIVAMPLAFYALMFASGMSLADAQAAGWLSKPDPASEVGPFWTVWELFDFALIDWARVPEQAVAWISMVFVVSFSSCLDVVAIEYDLGAPLNIDHELCTVGISNMISGIAGGYTGSYIFSQTIFTFRTGTNSRLVGIVVIISEAALFMAPINVMEIVPLFFFASTLIFIAFDLMMEWLIEVFPKISIREYAVLLSTFLVISATSDLILGIAIGIGLSIVNFIIAYSSVTHIQRTYRVRSNVVRDFESRRKLKQLSPCVARLDLHGYLFFGSSMQVVKKLQILIDEKTAGAHGHAAADDGEGGTRNSLEHDTDGEHDHGPDASALDFVTSLVRRFNPFASGSTTGPHTPEWAAVATGSHRDEAPVSLEALNTPAPGHITRQLSRQTSISADPEIESGSQLRFLVLDFTRVTGMDATAVSTGMMRVKQVAVTHGLRIVFTSMRPEFERLLVANHIVIPDDHSCECVVYHELNDALAWIEDELLEDETLQSLTKSPRTPSTKRELPTMPNIPYAFEWDGHTRNKIVSSLQSMQDPSCTIWLRRILVDFFGFDTNFEFGLDDADLGEYTELTQYFGLMRLRAGEYVFRSGDLADAIYIVLVGEVCSFVPREQILERLVNKHDHYWRSQFKPEPRMTYIQGGKLLQRAQYGCIFGDIHFTLNERRQFSAVATEEAAIFVLRRQRLMELESRNPKLAVGLYRCLTKYLSLTVSDLQSYKRYTA</sequence>
<evidence type="ECO:0000256" key="4">
    <source>
        <dbReference type="ARBA" id="ARBA00023136"/>
    </source>
</evidence>
<feature type="compositionally biased region" description="Low complexity" evidence="5">
    <location>
        <begin position="25"/>
        <end position="42"/>
    </location>
</feature>
<feature type="transmembrane region" description="Helical" evidence="6">
    <location>
        <begin position="476"/>
        <end position="497"/>
    </location>
</feature>
<feature type="region of interest" description="Disordered" evidence="5">
    <location>
        <begin position="141"/>
        <end position="187"/>
    </location>
</feature>
<feature type="compositionally biased region" description="Polar residues" evidence="5">
    <location>
        <begin position="166"/>
        <end position="176"/>
    </location>
</feature>
<feature type="compositionally biased region" description="Basic and acidic residues" evidence="5">
    <location>
        <begin position="720"/>
        <end position="733"/>
    </location>
</feature>
<keyword evidence="4 6" id="KW-0472">Membrane</keyword>
<evidence type="ECO:0000313" key="9">
    <source>
        <dbReference type="EMBL" id="GBG30337.1"/>
    </source>
</evidence>
<proteinExistence type="predicted"/>
<dbReference type="Gene3D" id="3.30.750.24">
    <property type="entry name" value="STAS domain"/>
    <property type="match status" value="1"/>
</dbReference>
<dbReference type="InterPro" id="IPR036513">
    <property type="entry name" value="STAS_dom_sf"/>
</dbReference>
<dbReference type="OrthoDB" id="409725at2759"/>
<dbReference type="InterPro" id="IPR011547">
    <property type="entry name" value="SLC26A/SulP_dom"/>
</dbReference>
<dbReference type="PROSITE" id="PS50801">
    <property type="entry name" value="STAS"/>
    <property type="match status" value="1"/>
</dbReference>
<evidence type="ECO:0008006" key="11">
    <source>
        <dbReference type="Google" id="ProtNLM"/>
    </source>
</evidence>
<comment type="subcellular location">
    <subcellularLocation>
        <location evidence="1">Membrane</location>
        <topology evidence="1">Multi-pass membrane protein</topology>
    </subcellularLocation>
</comment>
<comment type="caution">
    <text evidence="9">The sequence shown here is derived from an EMBL/GenBank/DDBJ whole genome shotgun (WGS) entry which is preliminary data.</text>
</comment>
<feature type="transmembrane region" description="Helical" evidence="6">
    <location>
        <begin position="385"/>
        <end position="403"/>
    </location>
</feature>
<dbReference type="Proteomes" id="UP000241890">
    <property type="component" value="Unassembled WGS sequence"/>
</dbReference>
<feature type="transmembrane region" description="Helical" evidence="6">
    <location>
        <begin position="338"/>
        <end position="365"/>
    </location>
</feature>
<evidence type="ECO:0000256" key="2">
    <source>
        <dbReference type="ARBA" id="ARBA00022692"/>
    </source>
</evidence>
<dbReference type="GO" id="GO:0016020">
    <property type="term" value="C:membrane"/>
    <property type="evidence" value="ECO:0007669"/>
    <property type="project" value="UniProtKB-SubCell"/>
</dbReference>
<dbReference type="PROSITE" id="PS50042">
    <property type="entry name" value="CNMP_BINDING_3"/>
    <property type="match status" value="1"/>
</dbReference>
<feature type="domain" description="STAS" evidence="8">
    <location>
        <begin position="791"/>
        <end position="890"/>
    </location>
</feature>
<accession>A0A2R5GHF6</accession>
<organism evidence="9 10">
    <name type="scientific">Hondaea fermentalgiana</name>
    <dbReference type="NCBI Taxonomy" id="2315210"/>
    <lineage>
        <taxon>Eukaryota</taxon>
        <taxon>Sar</taxon>
        <taxon>Stramenopiles</taxon>
        <taxon>Bigyra</taxon>
        <taxon>Labyrinthulomycetes</taxon>
        <taxon>Thraustochytrida</taxon>
        <taxon>Thraustochytriidae</taxon>
        <taxon>Hondaea</taxon>
    </lineage>
</organism>
<keyword evidence="10" id="KW-1185">Reference proteome</keyword>
<dbReference type="PANTHER" id="PTHR43310:SF2">
    <property type="entry name" value="SLC26A_SULP TRANSPORTER DOMAIN-CONTAINING PROTEIN"/>
    <property type="match status" value="1"/>
</dbReference>
<dbReference type="InterPro" id="IPR052706">
    <property type="entry name" value="Membrane-Transporter-like"/>
</dbReference>
<feature type="transmembrane region" description="Helical" evidence="6">
    <location>
        <begin position="605"/>
        <end position="637"/>
    </location>
</feature>
<feature type="region of interest" description="Disordered" evidence="5">
    <location>
        <begin position="1"/>
        <end position="94"/>
    </location>
</feature>
<name>A0A2R5GHF6_9STRA</name>
<keyword evidence="2 6" id="KW-0812">Transmembrane</keyword>
<dbReference type="AlphaFoldDB" id="A0A2R5GHF6"/>
<feature type="transmembrane region" description="Helical" evidence="6">
    <location>
        <begin position="548"/>
        <end position="567"/>
    </location>
</feature>
<gene>
    <name evidence="9" type="ORF">FCC1311_065562</name>
</gene>
<evidence type="ECO:0000313" key="10">
    <source>
        <dbReference type="Proteomes" id="UP000241890"/>
    </source>
</evidence>
<feature type="transmembrane region" description="Helical" evidence="6">
    <location>
        <begin position="221"/>
        <end position="243"/>
    </location>
</feature>
<dbReference type="InterPro" id="IPR018490">
    <property type="entry name" value="cNMP-bd_dom_sf"/>
</dbReference>
<dbReference type="CDD" id="cd00038">
    <property type="entry name" value="CAP_ED"/>
    <property type="match status" value="1"/>
</dbReference>
<feature type="transmembrane region" description="Helical" evidence="6">
    <location>
        <begin position="410"/>
        <end position="435"/>
    </location>
</feature>
<evidence type="ECO:0000256" key="5">
    <source>
        <dbReference type="SAM" id="MobiDB-lite"/>
    </source>
</evidence>
<dbReference type="InterPro" id="IPR002645">
    <property type="entry name" value="STAS_dom"/>
</dbReference>
<dbReference type="InterPro" id="IPR014710">
    <property type="entry name" value="RmlC-like_jellyroll"/>
</dbReference>
<evidence type="ECO:0000256" key="3">
    <source>
        <dbReference type="ARBA" id="ARBA00022989"/>
    </source>
</evidence>
<evidence type="ECO:0000256" key="6">
    <source>
        <dbReference type="SAM" id="Phobius"/>
    </source>
</evidence>
<dbReference type="InParanoid" id="A0A2R5GHF6"/>
<protein>
    <recommendedName>
        <fullName evidence="11">Sulfate transporter</fullName>
    </recommendedName>
</protein>
<dbReference type="Gene3D" id="2.60.120.10">
    <property type="entry name" value="Jelly Rolls"/>
    <property type="match status" value="1"/>
</dbReference>
<reference evidence="9 10" key="1">
    <citation type="submission" date="2017-12" db="EMBL/GenBank/DDBJ databases">
        <title>Sequencing, de novo assembly and annotation of complete genome of a new Thraustochytrid species, strain FCC1311.</title>
        <authorList>
            <person name="Sedici K."/>
            <person name="Godart F."/>
            <person name="Aiese Cigliano R."/>
            <person name="Sanseverino W."/>
            <person name="Barakat M."/>
            <person name="Ortet P."/>
            <person name="Marechal E."/>
            <person name="Cagnac O."/>
            <person name="Amato A."/>
        </authorList>
    </citation>
    <scope>NUCLEOTIDE SEQUENCE [LARGE SCALE GENOMIC DNA]</scope>
</reference>
<dbReference type="SUPFAM" id="SSF51206">
    <property type="entry name" value="cAMP-binding domain-like"/>
    <property type="match status" value="1"/>
</dbReference>
<dbReference type="InterPro" id="IPR000595">
    <property type="entry name" value="cNMP-bd_dom"/>
</dbReference>
<keyword evidence="3 6" id="KW-1133">Transmembrane helix</keyword>
<evidence type="ECO:0000256" key="1">
    <source>
        <dbReference type="ARBA" id="ARBA00004141"/>
    </source>
</evidence>
<feature type="domain" description="Cyclic nucleotide-binding" evidence="7">
    <location>
        <begin position="969"/>
        <end position="1097"/>
    </location>
</feature>
<feature type="region of interest" description="Disordered" evidence="5">
    <location>
        <begin position="706"/>
        <end position="735"/>
    </location>
</feature>